<evidence type="ECO:0000256" key="3">
    <source>
        <dbReference type="SAM" id="MobiDB-lite"/>
    </source>
</evidence>
<dbReference type="InterPro" id="IPR014762">
    <property type="entry name" value="DNA_mismatch_repair_CS"/>
</dbReference>
<comment type="caution">
    <text evidence="5">The sequence shown here is derived from an EMBL/GenBank/DDBJ whole genome shotgun (WGS) entry which is preliminary data.</text>
</comment>
<dbReference type="Proteomes" id="UP000664534">
    <property type="component" value="Unassembled WGS sequence"/>
</dbReference>
<feature type="compositionally biased region" description="Low complexity" evidence="3">
    <location>
        <begin position="845"/>
        <end position="854"/>
    </location>
</feature>
<keyword evidence="6" id="KW-1185">Reference proteome</keyword>
<dbReference type="SUPFAM" id="SSF54211">
    <property type="entry name" value="Ribosomal protein S5 domain 2-like"/>
    <property type="match status" value="1"/>
</dbReference>
<dbReference type="GO" id="GO:0030983">
    <property type="term" value="F:mismatched DNA binding"/>
    <property type="evidence" value="ECO:0007669"/>
    <property type="project" value="InterPro"/>
</dbReference>
<feature type="region of interest" description="Disordered" evidence="3">
    <location>
        <begin position="465"/>
        <end position="498"/>
    </location>
</feature>
<feature type="region of interest" description="Disordered" evidence="3">
    <location>
        <begin position="916"/>
        <end position="935"/>
    </location>
</feature>
<dbReference type="InterPro" id="IPR013507">
    <property type="entry name" value="DNA_mismatch_S5_2-like"/>
</dbReference>
<evidence type="ECO:0000256" key="1">
    <source>
        <dbReference type="ARBA" id="ARBA00006082"/>
    </source>
</evidence>
<dbReference type="GO" id="GO:0140664">
    <property type="term" value="F:ATP-dependent DNA damage sensor activity"/>
    <property type="evidence" value="ECO:0007669"/>
    <property type="project" value="InterPro"/>
</dbReference>
<dbReference type="Pfam" id="PF13589">
    <property type="entry name" value="HATPase_c_3"/>
    <property type="match status" value="1"/>
</dbReference>
<dbReference type="Gene3D" id="3.30.565.10">
    <property type="entry name" value="Histidine kinase-like ATPase, C-terminal domain"/>
    <property type="match status" value="1"/>
</dbReference>
<feature type="region of interest" description="Disordered" evidence="3">
    <location>
        <begin position="833"/>
        <end position="881"/>
    </location>
</feature>
<feature type="compositionally biased region" description="Polar residues" evidence="3">
    <location>
        <begin position="423"/>
        <end position="436"/>
    </location>
</feature>
<dbReference type="InterPro" id="IPR002099">
    <property type="entry name" value="MutL/Mlh/PMS"/>
</dbReference>
<gene>
    <name evidence="5" type="ORF">IMSHALPRED_001728</name>
</gene>
<name>A0A8H3J3H4_9LECA</name>
<feature type="region of interest" description="Disordered" evidence="3">
    <location>
        <begin position="422"/>
        <end position="452"/>
    </location>
</feature>
<dbReference type="AlphaFoldDB" id="A0A8H3J3H4"/>
<feature type="region of interest" description="Disordered" evidence="3">
    <location>
        <begin position="576"/>
        <end position="816"/>
    </location>
</feature>
<dbReference type="InterPro" id="IPR014721">
    <property type="entry name" value="Ribsml_uS5_D2-typ_fold_subgr"/>
</dbReference>
<dbReference type="NCBIfam" id="TIGR00585">
    <property type="entry name" value="mutl"/>
    <property type="match status" value="1"/>
</dbReference>
<dbReference type="OrthoDB" id="10263226at2759"/>
<feature type="compositionally biased region" description="Low complexity" evidence="3">
    <location>
        <begin position="437"/>
        <end position="451"/>
    </location>
</feature>
<dbReference type="SMART" id="SM01340">
    <property type="entry name" value="DNA_mis_repair"/>
    <property type="match status" value="1"/>
</dbReference>
<dbReference type="Pfam" id="PF01119">
    <property type="entry name" value="DNA_mis_repair"/>
    <property type="match status" value="1"/>
</dbReference>
<dbReference type="InterPro" id="IPR036890">
    <property type="entry name" value="HATPase_C_sf"/>
</dbReference>
<dbReference type="PANTHER" id="PTHR10073">
    <property type="entry name" value="DNA MISMATCH REPAIR PROTEIN MLH, PMS, MUTL"/>
    <property type="match status" value="1"/>
</dbReference>
<feature type="region of interest" description="Disordered" evidence="3">
    <location>
        <begin position="888"/>
        <end position="907"/>
    </location>
</feature>
<evidence type="ECO:0000313" key="5">
    <source>
        <dbReference type="EMBL" id="CAF9940032.1"/>
    </source>
</evidence>
<dbReference type="InterPro" id="IPR038973">
    <property type="entry name" value="MutL/Mlh/Pms-like"/>
</dbReference>
<accession>A0A8H3J3H4</accession>
<proteinExistence type="inferred from homology"/>
<keyword evidence="2" id="KW-0227">DNA damage</keyword>
<evidence type="ECO:0000259" key="4">
    <source>
        <dbReference type="SMART" id="SM01340"/>
    </source>
</evidence>
<dbReference type="GO" id="GO:0006298">
    <property type="term" value="P:mismatch repair"/>
    <property type="evidence" value="ECO:0007669"/>
    <property type="project" value="InterPro"/>
</dbReference>
<dbReference type="SUPFAM" id="SSF55874">
    <property type="entry name" value="ATPase domain of HSP90 chaperone/DNA topoisomerase II/histidine kinase"/>
    <property type="match status" value="1"/>
</dbReference>
<organism evidence="5 6">
    <name type="scientific">Imshaugia aleurites</name>
    <dbReference type="NCBI Taxonomy" id="172621"/>
    <lineage>
        <taxon>Eukaryota</taxon>
        <taxon>Fungi</taxon>
        <taxon>Dikarya</taxon>
        <taxon>Ascomycota</taxon>
        <taxon>Pezizomycotina</taxon>
        <taxon>Lecanoromycetes</taxon>
        <taxon>OSLEUM clade</taxon>
        <taxon>Lecanoromycetidae</taxon>
        <taxon>Lecanorales</taxon>
        <taxon>Lecanorineae</taxon>
        <taxon>Parmeliaceae</taxon>
        <taxon>Imshaugia</taxon>
    </lineage>
</organism>
<comment type="similarity">
    <text evidence="1">Belongs to the DNA mismatch repair MutL/HexB family.</text>
</comment>
<evidence type="ECO:0000313" key="6">
    <source>
        <dbReference type="Proteomes" id="UP000664534"/>
    </source>
</evidence>
<evidence type="ECO:0000256" key="2">
    <source>
        <dbReference type="ARBA" id="ARBA00022763"/>
    </source>
</evidence>
<reference evidence="5" key="1">
    <citation type="submission" date="2021-03" db="EMBL/GenBank/DDBJ databases">
        <authorList>
            <person name="Tagirdzhanova G."/>
        </authorList>
    </citation>
    <scope>NUCLEOTIDE SEQUENCE</scope>
</reference>
<dbReference type="GO" id="GO:0016887">
    <property type="term" value="F:ATP hydrolysis activity"/>
    <property type="evidence" value="ECO:0007669"/>
    <property type="project" value="InterPro"/>
</dbReference>
<dbReference type="EMBL" id="CAJPDT010000126">
    <property type="protein sequence ID" value="CAF9940032.1"/>
    <property type="molecule type" value="Genomic_DNA"/>
</dbReference>
<dbReference type="PANTHER" id="PTHR10073:SF41">
    <property type="entry name" value="MISMATCH REPAIR PROTEIN, PUTATIVE (AFU_ORTHOLOGUE AFUA_8G05820)-RELATED"/>
    <property type="match status" value="1"/>
</dbReference>
<dbReference type="Gene3D" id="3.30.230.10">
    <property type="match status" value="1"/>
</dbReference>
<dbReference type="FunFam" id="3.30.565.10:FF:000017">
    <property type="entry name" value="PMS1 homolog 1, mismatch repair system component"/>
    <property type="match status" value="1"/>
</dbReference>
<sequence>MPIAALPPNAVRAIGSSQALTDSASVVKELIDNAIDGKATNISIEVSADTLDDIRVKDNGHGIAPDDRAMICTRYCTSKIRDLHDLETIGGRSLGFRGEALASAAEMSGSLTITTRIEGEGTAIELNFDRKGQILGEKRASHPMGTTVKIGKFLQNLPIRRQAVEKISVKMLIQIKRTLQAYALARPHLRLSLKILKAKDRKGDWIYPKSGALSASRLEASFNAAADIFGKNLTSQCDLKSSSWSSTGQQFDEATTEPIAGRDEVYTLEATMAKSDCDGSVLSNAGHYLSVDSRPVSGTRGILKQITSSYKYHLRSATTRGDNAKIVAPFLCLNIACPPGSYDANVEPAKDDVLFTNSGLLLEIVERWFHSIYGEIEQSHSKPSPRTVSSLKPRGIELLLARKEAPVESTLVGAPTAIGSTLPAPQSASAPLNHTQSRSSPLSPSTFDSSTAAPLYQNSDEISGSIGHAVAEPPSIDETQTKGPPGILPSEGSSIPLSLEQTDFEPSGATVTARGKASWKRSMYAEEEDGEEDLDIDLQRLPRSPVDLELTEDEHVRDVSVSNPWAFAKLNAAMRPSGRSNQLHTPGRQLGDVGHSMDPSSDNVSLSDDPPSVERPIPRVDQNRSSPEAAYPTPTPFPFPQKARRRRKADDASVEASLMPAPSNKEPHKRGALDTWVQRSLGAYDERDHSPDTLQEDQGPPGLLFSRDFVSARSLPPGGTPLSEIPDAPQRSRRRPAPRKQQQDNLDKPFISPVNDPNRVWFDTGENPSQRRPQKARPNNDHRDTAAPSTLTLHDDEIEDDEPVIPAPAQQSLPPIHPDLAITLDYEARKQQAGSAHRRISRQQAAAAAAAAAASKAPSEAPDPLHPQHASTSPHKNRQAKAIAALHTPDTPSSPAAPSLGAEDAAALEPSDPRAYLMRTQGPGEHASASLKGKSRRQKTAMLPFETVSAEAYIGDLTLVVEDVSVGGVEGDMKGSGAWDRYVRSGEVGGGFEGVGVLEVERWEGTLRGLVRGLFAVEGEGEGGEKSVEVDVDLLGIVQVHGAGFA</sequence>
<dbReference type="GO" id="GO:0032389">
    <property type="term" value="C:MutLalpha complex"/>
    <property type="evidence" value="ECO:0007669"/>
    <property type="project" value="TreeGrafter"/>
</dbReference>
<dbReference type="PROSITE" id="PS00058">
    <property type="entry name" value="DNA_MISMATCH_REPAIR_1"/>
    <property type="match status" value="1"/>
</dbReference>
<dbReference type="GO" id="GO:0061982">
    <property type="term" value="P:meiosis I cell cycle process"/>
    <property type="evidence" value="ECO:0007669"/>
    <property type="project" value="UniProtKB-ARBA"/>
</dbReference>
<dbReference type="GO" id="GO:0005524">
    <property type="term" value="F:ATP binding"/>
    <property type="evidence" value="ECO:0007669"/>
    <property type="project" value="InterPro"/>
</dbReference>
<protein>
    <recommendedName>
        <fullName evidence="4">DNA mismatch repair protein S5 domain-containing protein</fullName>
    </recommendedName>
</protein>
<dbReference type="InterPro" id="IPR020568">
    <property type="entry name" value="Ribosomal_Su5_D2-typ_SF"/>
</dbReference>
<feature type="domain" description="DNA mismatch repair protein S5" evidence="4">
    <location>
        <begin position="225"/>
        <end position="374"/>
    </location>
</feature>